<dbReference type="EC" id="2.7.13.3" evidence="2"/>
<comment type="caution">
    <text evidence="9">The sequence shown here is derived from an EMBL/GenBank/DDBJ whole genome shotgun (WGS) entry which is preliminary data.</text>
</comment>
<dbReference type="SUPFAM" id="SSF52172">
    <property type="entry name" value="CheY-like"/>
    <property type="match status" value="1"/>
</dbReference>
<dbReference type="PANTHER" id="PTHR43547:SF2">
    <property type="entry name" value="HYBRID SIGNAL TRANSDUCTION HISTIDINE KINASE C"/>
    <property type="match status" value="1"/>
</dbReference>
<dbReference type="PROSITE" id="PS50109">
    <property type="entry name" value="HIS_KIN"/>
    <property type="match status" value="1"/>
</dbReference>
<dbReference type="SUPFAM" id="SSF47384">
    <property type="entry name" value="Homodimeric domain of signal transducing histidine kinase"/>
    <property type="match status" value="1"/>
</dbReference>
<dbReference type="SMART" id="SM00448">
    <property type="entry name" value="REC"/>
    <property type="match status" value="1"/>
</dbReference>
<dbReference type="InterPro" id="IPR011006">
    <property type="entry name" value="CheY-like_superfamily"/>
</dbReference>
<name>A0A1F6C5Z4_HANXR</name>
<accession>A0A1F6C5Z4</accession>
<dbReference type="EMBL" id="MFKF01000400">
    <property type="protein sequence ID" value="OGG44548.1"/>
    <property type="molecule type" value="Genomic_DNA"/>
</dbReference>
<dbReference type="Gene3D" id="3.30.565.10">
    <property type="entry name" value="Histidine kinase-like ATPase, C-terminal domain"/>
    <property type="match status" value="1"/>
</dbReference>
<keyword evidence="5" id="KW-0418">Kinase</keyword>
<evidence type="ECO:0000256" key="1">
    <source>
        <dbReference type="ARBA" id="ARBA00000085"/>
    </source>
</evidence>
<dbReference type="SUPFAM" id="SSF55874">
    <property type="entry name" value="ATPase domain of HSP90 chaperone/DNA topoisomerase II/histidine kinase"/>
    <property type="match status" value="1"/>
</dbReference>
<protein>
    <recommendedName>
        <fullName evidence="2">histidine kinase</fullName>
        <ecNumber evidence="2">2.7.13.3</ecNumber>
    </recommendedName>
</protein>
<dbReference type="CDD" id="cd17538">
    <property type="entry name" value="REC_D1_PleD-like"/>
    <property type="match status" value="1"/>
</dbReference>
<organism evidence="9 10">
    <name type="scientific">Handelsmanbacteria sp. (strain RIFCSPLOWO2_12_FULL_64_10)</name>
    <dbReference type="NCBI Taxonomy" id="1817868"/>
    <lineage>
        <taxon>Bacteria</taxon>
        <taxon>Candidatus Handelsmaniibacteriota</taxon>
    </lineage>
</organism>
<comment type="catalytic activity">
    <reaction evidence="1">
        <text>ATP + protein L-histidine = ADP + protein N-phospho-L-histidine.</text>
        <dbReference type="EC" id="2.7.13.3"/>
    </reaction>
</comment>
<dbReference type="FunFam" id="3.30.565.10:FF:000006">
    <property type="entry name" value="Sensor histidine kinase WalK"/>
    <property type="match status" value="1"/>
</dbReference>
<dbReference type="Pfam" id="PF02518">
    <property type="entry name" value="HATPase_c"/>
    <property type="match status" value="1"/>
</dbReference>
<dbReference type="GO" id="GO:0000155">
    <property type="term" value="F:phosphorelay sensor kinase activity"/>
    <property type="evidence" value="ECO:0007669"/>
    <property type="project" value="InterPro"/>
</dbReference>
<dbReference type="InterPro" id="IPR001789">
    <property type="entry name" value="Sig_transdc_resp-reg_receiver"/>
</dbReference>
<dbReference type="Pfam" id="PF00512">
    <property type="entry name" value="HisKA"/>
    <property type="match status" value="1"/>
</dbReference>
<evidence type="ECO:0000256" key="6">
    <source>
        <dbReference type="PROSITE-ProRule" id="PRU00169"/>
    </source>
</evidence>
<keyword evidence="3 6" id="KW-0597">Phosphoprotein</keyword>
<evidence type="ECO:0000259" key="7">
    <source>
        <dbReference type="PROSITE" id="PS50109"/>
    </source>
</evidence>
<feature type="domain" description="Histidine kinase" evidence="7">
    <location>
        <begin position="152"/>
        <end position="370"/>
    </location>
</feature>
<evidence type="ECO:0000313" key="9">
    <source>
        <dbReference type="EMBL" id="OGG44548.1"/>
    </source>
</evidence>
<evidence type="ECO:0000256" key="2">
    <source>
        <dbReference type="ARBA" id="ARBA00012438"/>
    </source>
</evidence>
<evidence type="ECO:0000256" key="4">
    <source>
        <dbReference type="ARBA" id="ARBA00022679"/>
    </source>
</evidence>
<gene>
    <name evidence="9" type="ORF">A3F84_03655</name>
</gene>
<dbReference type="InterPro" id="IPR003594">
    <property type="entry name" value="HATPase_dom"/>
</dbReference>
<sequence>MNTSSPKILMVDDEPRNLRILEGILAPLGYDLHRAENGAGALEQVASDLPDIILLDVMMPGLSGFDVCRRLKSQPETQLIPVVLVTALADRDSKVTGIESGADDFISKPVDPNELRARVRSLLRIKSLHDELQQRYEDLRRLEVMRETLTQMIVHDLRNPLTAMKGGLEMLEMRRYISEEKTAQKYLRILTRGAQTLIDMTTAILDLAKLEAGEMQLDLNKVDLGQILADVEVGMGSLLDHKRLTFEADLSGDLPSLRADGESLRRILVNILGNAITFSPQAGRITVAALPEDGQVRITVRDEGPGIPPDYRGRIFEKFGQVESRQSGQKYSTGLGLAFCRMAVEAHGGQIGVDSEVGKGSTFWFTLPSA</sequence>
<dbReference type="Pfam" id="PF00072">
    <property type="entry name" value="Response_reg"/>
    <property type="match status" value="1"/>
</dbReference>
<reference evidence="9 10" key="1">
    <citation type="journal article" date="2016" name="Nat. Commun.">
        <title>Thousands of microbial genomes shed light on interconnected biogeochemical processes in an aquifer system.</title>
        <authorList>
            <person name="Anantharaman K."/>
            <person name="Brown C.T."/>
            <person name="Hug L.A."/>
            <person name="Sharon I."/>
            <person name="Castelle C.J."/>
            <person name="Probst A.J."/>
            <person name="Thomas B.C."/>
            <person name="Singh A."/>
            <person name="Wilkins M.J."/>
            <person name="Karaoz U."/>
            <person name="Brodie E.L."/>
            <person name="Williams K.H."/>
            <person name="Hubbard S.S."/>
            <person name="Banfield J.F."/>
        </authorList>
    </citation>
    <scope>NUCLEOTIDE SEQUENCE [LARGE SCALE GENOMIC DNA]</scope>
    <source>
        <strain evidence="10">RIFCSPLOWO2_12_FULL_64_10</strain>
    </source>
</reference>
<dbReference type="PANTHER" id="PTHR43547">
    <property type="entry name" value="TWO-COMPONENT HISTIDINE KINASE"/>
    <property type="match status" value="1"/>
</dbReference>
<dbReference type="CDD" id="cd00082">
    <property type="entry name" value="HisKA"/>
    <property type="match status" value="1"/>
</dbReference>
<feature type="modified residue" description="4-aspartylphosphate" evidence="6">
    <location>
        <position position="56"/>
    </location>
</feature>
<evidence type="ECO:0000256" key="5">
    <source>
        <dbReference type="ARBA" id="ARBA00022777"/>
    </source>
</evidence>
<dbReference type="InterPro" id="IPR036890">
    <property type="entry name" value="HATPase_C_sf"/>
</dbReference>
<keyword evidence="4" id="KW-0808">Transferase</keyword>
<evidence type="ECO:0000256" key="3">
    <source>
        <dbReference type="ARBA" id="ARBA00022553"/>
    </source>
</evidence>
<dbReference type="Gene3D" id="3.40.50.2300">
    <property type="match status" value="1"/>
</dbReference>
<evidence type="ECO:0000259" key="8">
    <source>
        <dbReference type="PROSITE" id="PS50110"/>
    </source>
</evidence>
<dbReference type="InterPro" id="IPR036097">
    <property type="entry name" value="HisK_dim/P_sf"/>
</dbReference>
<dbReference type="SMART" id="SM00387">
    <property type="entry name" value="HATPase_c"/>
    <property type="match status" value="1"/>
</dbReference>
<dbReference type="AlphaFoldDB" id="A0A1F6C5Z4"/>
<dbReference type="InterPro" id="IPR004358">
    <property type="entry name" value="Sig_transdc_His_kin-like_C"/>
</dbReference>
<proteinExistence type="predicted"/>
<dbReference type="InterPro" id="IPR005467">
    <property type="entry name" value="His_kinase_dom"/>
</dbReference>
<dbReference type="InterPro" id="IPR003661">
    <property type="entry name" value="HisK_dim/P_dom"/>
</dbReference>
<feature type="domain" description="Response regulatory" evidence="8">
    <location>
        <begin position="7"/>
        <end position="123"/>
    </location>
</feature>
<dbReference type="CDD" id="cd00075">
    <property type="entry name" value="HATPase"/>
    <property type="match status" value="1"/>
</dbReference>
<dbReference type="Gene3D" id="1.10.287.130">
    <property type="match status" value="1"/>
</dbReference>
<dbReference type="PROSITE" id="PS50110">
    <property type="entry name" value="RESPONSE_REGULATORY"/>
    <property type="match status" value="1"/>
</dbReference>
<dbReference type="PRINTS" id="PR00344">
    <property type="entry name" value="BCTRLSENSOR"/>
</dbReference>
<evidence type="ECO:0000313" key="10">
    <source>
        <dbReference type="Proteomes" id="UP000178606"/>
    </source>
</evidence>
<dbReference type="Proteomes" id="UP000178606">
    <property type="component" value="Unassembled WGS sequence"/>
</dbReference>
<dbReference type="SMART" id="SM00388">
    <property type="entry name" value="HisKA"/>
    <property type="match status" value="1"/>
</dbReference>